<reference evidence="3" key="2">
    <citation type="submission" date="2022-01" db="EMBL/GenBank/DDBJ databases">
        <authorList>
            <person name="Yamashiro T."/>
            <person name="Shiraishi A."/>
            <person name="Satake H."/>
            <person name="Nakayama K."/>
        </authorList>
    </citation>
    <scope>NUCLEOTIDE SEQUENCE</scope>
</reference>
<evidence type="ECO:0000313" key="4">
    <source>
        <dbReference type="Proteomes" id="UP001151760"/>
    </source>
</evidence>
<reference evidence="3" key="1">
    <citation type="journal article" date="2022" name="Int. J. Mol. Sci.">
        <title>Draft Genome of Tanacetum Coccineum: Genomic Comparison of Closely Related Tanacetum-Family Plants.</title>
        <authorList>
            <person name="Yamashiro T."/>
            <person name="Shiraishi A."/>
            <person name="Nakayama K."/>
            <person name="Satake H."/>
        </authorList>
    </citation>
    <scope>NUCLEOTIDE SEQUENCE</scope>
</reference>
<evidence type="ECO:0000256" key="1">
    <source>
        <dbReference type="SAM" id="Coils"/>
    </source>
</evidence>
<evidence type="ECO:0000256" key="2">
    <source>
        <dbReference type="SAM" id="MobiDB-lite"/>
    </source>
</evidence>
<feature type="coiled-coil region" evidence="1">
    <location>
        <begin position="380"/>
        <end position="447"/>
    </location>
</feature>
<accession>A0ABQ5HF67</accession>
<organism evidence="3 4">
    <name type="scientific">Tanacetum coccineum</name>
    <dbReference type="NCBI Taxonomy" id="301880"/>
    <lineage>
        <taxon>Eukaryota</taxon>
        <taxon>Viridiplantae</taxon>
        <taxon>Streptophyta</taxon>
        <taxon>Embryophyta</taxon>
        <taxon>Tracheophyta</taxon>
        <taxon>Spermatophyta</taxon>
        <taxon>Magnoliopsida</taxon>
        <taxon>eudicotyledons</taxon>
        <taxon>Gunneridae</taxon>
        <taxon>Pentapetalae</taxon>
        <taxon>asterids</taxon>
        <taxon>campanulids</taxon>
        <taxon>Asterales</taxon>
        <taxon>Asteraceae</taxon>
        <taxon>Asteroideae</taxon>
        <taxon>Anthemideae</taxon>
        <taxon>Anthemidinae</taxon>
        <taxon>Tanacetum</taxon>
    </lineage>
</organism>
<protein>
    <submittedName>
        <fullName evidence="3">Uncharacterized protein</fullName>
    </submittedName>
</protein>
<name>A0ABQ5HF67_9ASTR</name>
<keyword evidence="4" id="KW-1185">Reference proteome</keyword>
<dbReference type="EMBL" id="BQNB010019493">
    <property type="protein sequence ID" value="GJT85890.1"/>
    <property type="molecule type" value="Genomic_DNA"/>
</dbReference>
<proteinExistence type="predicted"/>
<evidence type="ECO:0000313" key="3">
    <source>
        <dbReference type="EMBL" id="GJT85890.1"/>
    </source>
</evidence>
<dbReference type="Proteomes" id="UP001151760">
    <property type="component" value="Unassembled WGS sequence"/>
</dbReference>
<comment type="caution">
    <text evidence="3">The sequence shown here is derived from an EMBL/GenBank/DDBJ whole genome shotgun (WGS) entry which is preliminary data.</text>
</comment>
<gene>
    <name evidence="3" type="ORF">Tco_1067607</name>
</gene>
<keyword evidence="1" id="KW-0175">Coiled coil</keyword>
<sequence>MESLNSNSQERELHQLKLEARQMYSNNMTCFKELESHLRSLYQNSFVHVENPKQVEMAFLRFFGKEHQIFRKMMLQNLDQLRLQFERKTLHAINAKSCLKKLQIQFQEFFDSEEVTSLAGIASLILQENLKDYMGYKLETYRSNLLKYLDILAKCIDKRVYKYYEILVKEREIKEIKETGKLLNKTISHVHEIQKSFKLQSKDVLINSVQAVDASLVVTESSGIESKNNSSENALNKSVNETQMQMHEVKVDMGKALDPGLVVTKSSGIESIKQDTSSKSGNGITYVMDAIIRLVYDQVPFAKVQLTAQPNVLANEQRHFVRSEPIYDTHLMEKVDSNTTPNSTNMCHRGGEINQNSKKCQVSCPLLDPSFDNMTTKCSNQSLESENISLKKTVAQLQKDFSRMEAHCVNMELKYQQQALKDGQHENEKLHKENEHLKETYKDLYDSIKNTRVQTKDHNDSLIAQINSKTIESADLKAQIQEKVLANIALKKNELRKLKGNSVDTKFAKPSILGKPVSQPPRNQSVVRQPNAFKYE</sequence>
<feature type="region of interest" description="Disordered" evidence="2">
    <location>
        <begin position="508"/>
        <end position="536"/>
    </location>
</feature>